<evidence type="ECO:0000313" key="3">
    <source>
        <dbReference type="Proteomes" id="UP000637578"/>
    </source>
</evidence>
<evidence type="ECO:0000256" key="1">
    <source>
        <dbReference type="SAM" id="MobiDB-lite"/>
    </source>
</evidence>
<sequence>MRLNESRRHTIKISEHRALRVFADGYLVGQYQDVARSGGGTLYLPTVITPTGQPFSLHQCTTWFVALNEILAAASEYDYRPHPITIVRRHGVVGHRHTYLCPTCVDGGRTGQPFYPNEQEATASARRDHYTVTGHPAVLHDKPAALPLPQPPTNSTEAQRHMPNSGLLAD</sequence>
<feature type="region of interest" description="Disordered" evidence="1">
    <location>
        <begin position="141"/>
        <end position="170"/>
    </location>
</feature>
<dbReference type="Proteomes" id="UP000637578">
    <property type="component" value="Unassembled WGS sequence"/>
</dbReference>
<dbReference type="RefSeq" id="WP_189060916.1">
    <property type="nucleotide sequence ID" value="NZ_BMMK01000031.1"/>
</dbReference>
<accession>A0A8J3FXE6</accession>
<gene>
    <name evidence="2" type="ORF">GCM10012275_50480</name>
</gene>
<keyword evidence="3" id="KW-1185">Reference proteome</keyword>
<organism evidence="2 3">
    <name type="scientific">Longimycelium tulufanense</name>
    <dbReference type="NCBI Taxonomy" id="907463"/>
    <lineage>
        <taxon>Bacteria</taxon>
        <taxon>Bacillati</taxon>
        <taxon>Actinomycetota</taxon>
        <taxon>Actinomycetes</taxon>
        <taxon>Pseudonocardiales</taxon>
        <taxon>Pseudonocardiaceae</taxon>
        <taxon>Longimycelium</taxon>
    </lineage>
</organism>
<protein>
    <submittedName>
        <fullName evidence="2">Uncharacterized protein</fullName>
    </submittedName>
</protein>
<dbReference type="AlphaFoldDB" id="A0A8J3FXE6"/>
<proteinExistence type="predicted"/>
<reference evidence="2" key="2">
    <citation type="submission" date="2020-09" db="EMBL/GenBank/DDBJ databases">
        <authorList>
            <person name="Sun Q."/>
            <person name="Zhou Y."/>
        </authorList>
    </citation>
    <scope>NUCLEOTIDE SEQUENCE</scope>
    <source>
        <strain evidence="2">CGMCC 4.5737</strain>
    </source>
</reference>
<reference evidence="2" key="1">
    <citation type="journal article" date="2014" name="Int. J. Syst. Evol. Microbiol.">
        <title>Complete genome sequence of Corynebacterium casei LMG S-19264T (=DSM 44701T), isolated from a smear-ripened cheese.</title>
        <authorList>
            <consortium name="US DOE Joint Genome Institute (JGI-PGF)"/>
            <person name="Walter F."/>
            <person name="Albersmeier A."/>
            <person name="Kalinowski J."/>
            <person name="Ruckert C."/>
        </authorList>
    </citation>
    <scope>NUCLEOTIDE SEQUENCE</scope>
    <source>
        <strain evidence="2">CGMCC 4.5737</strain>
    </source>
</reference>
<comment type="caution">
    <text evidence="2">The sequence shown here is derived from an EMBL/GenBank/DDBJ whole genome shotgun (WGS) entry which is preliminary data.</text>
</comment>
<dbReference type="EMBL" id="BMMK01000031">
    <property type="protein sequence ID" value="GGM73641.1"/>
    <property type="molecule type" value="Genomic_DNA"/>
</dbReference>
<name>A0A8J3FXE6_9PSEU</name>
<evidence type="ECO:0000313" key="2">
    <source>
        <dbReference type="EMBL" id="GGM73641.1"/>
    </source>
</evidence>